<dbReference type="InterPro" id="IPR000485">
    <property type="entry name" value="AsnC-type_HTH_dom"/>
</dbReference>
<evidence type="ECO:0000259" key="4">
    <source>
        <dbReference type="PROSITE" id="PS50956"/>
    </source>
</evidence>
<dbReference type="GO" id="GO:0005829">
    <property type="term" value="C:cytosol"/>
    <property type="evidence" value="ECO:0007669"/>
    <property type="project" value="TreeGrafter"/>
</dbReference>
<evidence type="ECO:0000313" key="6">
    <source>
        <dbReference type="Proteomes" id="UP001069090"/>
    </source>
</evidence>
<feature type="domain" description="HTH asnC-type" evidence="4">
    <location>
        <begin position="1"/>
        <end position="66"/>
    </location>
</feature>
<dbReference type="AlphaFoldDB" id="A0A9J6RLK4"/>
<name>A0A9J6RLK4_9GAMM</name>
<dbReference type="InterPro" id="IPR036390">
    <property type="entry name" value="WH_DNA-bd_sf"/>
</dbReference>
<dbReference type="InterPro" id="IPR019888">
    <property type="entry name" value="Tscrpt_reg_AsnC-like"/>
</dbReference>
<dbReference type="Pfam" id="PF13404">
    <property type="entry name" value="HTH_AsnC-type"/>
    <property type="match status" value="1"/>
</dbReference>
<evidence type="ECO:0000256" key="1">
    <source>
        <dbReference type="ARBA" id="ARBA00023015"/>
    </source>
</evidence>
<keyword evidence="6" id="KW-1185">Reference proteome</keyword>
<gene>
    <name evidence="5" type="ORF">O0V09_09255</name>
</gene>
<dbReference type="PRINTS" id="PR00033">
    <property type="entry name" value="HTHASNC"/>
</dbReference>
<dbReference type="InterPro" id="IPR036388">
    <property type="entry name" value="WH-like_DNA-bd_sf"/>
</dbReference>
<dbReference type="GO" id="GO:0006355">
    <property type="term" value="P:regulation of DNA-templated transcription"/>
    <property type="evidence" value="ECO:0007669"/>
    <property type="project" value="UniProtKB-ARBA"/>
</dbReference>
<dbReference type="SMART" id="SM00344">
    <property type="entry name" value="HTH_ASNC"/>
    <property type="match status" value="1"/>
</dbReference>
<dbReference type="Pfam" id="PF01037">
    <property type="entry name" value="AsnC_trans_reg"/>
    <property type="match status" value="1"/>
</dbReference>
<dbReference type="InterPro" id="IPR011008">
    <property type="entry name" value="Dimeric_a/b-barrel"/>
</dbReference>
<comment type="caution">
    <text evidence="5">The sequence shown here is derived from an EMBL/GenBank/DDBJ whole genome shotgun (WGS) entry which is preliminary data.</text>
</comment>
<evidence type="ECO:0000256" key="2">
    <source>
        <dbReference type="ARBA" id="ARBA00023125"/>
    </source>
</evidence>
<dbReference type="CDD" id="cd00090">
    <property type="entry name" value="HTH_ARSR"/>
    <property type="match status" value="1"/>
</dbReference>
<dbReference type="GO" id="GO:0043200">
    <property type="term" value="P:response to amino acid"/>
    <property type="evidence" value="ECO:0007669"/>
    <property type="project" value="TreeGrafter"/>
</dbReference>
<dbReference type="Gene3D" id="3.30.70.920">
    <property type="match status" value="1"/>
</dbReference>
<accession>A0A9J6RLK4</accession>
<proteinExistence type="predicted"/>
<protein>
    <submittedName>
        <fullName evidence="5">Lrp/AsnC family transcriptional regulator</fullName>
    </submittedName>
</protein>
<dbReference type="InterPro" id="IPR011991">
    <property type="entry name" value="ArsR-like_HTH"/>
</dbReference>
<keyword evidence="3" id="KW-0804">Transcription</keyword>
<sequence>MTGTDELDRKIIDLLTTNSRESITQLAAALGVSRATVQERIRRLEKSRVIQSYTININPDYQRNLVSAHAMIAVDPKRNREVCNQLKKIPAIKSLYSVNGDYDVIAMLQEPTTEELDVQLEEIGCMEGVTRTSTLILLSKLL</sequence>
<dbReference type="PROSITE" id="PS50956">
    <property type="entry name" value="HTH_ASNC_2"/>
    <property type="match status" value="1"/>
</dbReference>
<dbReference type="PANTHER" id="PTHR30154:SF53">
    <property type="entry name" value="HTH-TYPE TRANSCRIPTIONAL REGULATOR LRPC"/>
    <property type="match status" value="1"/>
</dbReference>
<dbReference type="Gene3D" id="1.10.10.10">
    <property type="entry name" value="Winged helix-like DNA-binding domain superfamily/Winged helix DNA-binding domain"/>
    <property type="match status" value="1"/>
</dbReference>
<keyword evidence="1" id="KW-0805">Transcription regulation</keyword>
<organism evidence="5 6">
    <name type="scientific">Dasania phycosphaerae</name>
    <dbReference type="NCBI Taxonomy" id="2950436"/>
    <lineage>
        <taxon>Bacteria</taxon>
        <taxon>Pseudomonadati</taxon>
        <taxon>Pseudomonadota</taxon>
        <taxon>Gammaproteobacteria</taxon>
        <taxon>Cellvibrionales</taxon>
        <taxon>Spongiibacteraceae</taxon>
        <taxon>Dasania</taxon>
    </lineage>
</organism>
<evidence type="ECO:0000256" key="3">
    <source>
        <dbReference type="ARBA" id="ARBA00023163"/>
    </source>
</evidence>
<dbReference type="PANTHER" id="PTHR30154">
    <property type="entry name" value="LEUCINE-RESPONSIVE REGULATORY PROTEIN"/>
    <property type="match status" value="1"/>
</dbReference>
<evidence type="ECO:0000313" key="5">
    <source>
        <dbReference type="EMBL" id="MCZ0865387.1"/>
    </source>
</evidence>
<dbReference type="EMBL" id="JAPTGG010000006">
    <property type="protein sequence ID" value="MCZ0865387.1"/>
    <property type="molecule type" value="Genomic_DNA"/>
</dbReference>
<dbReference type="RefSeq" id="WP_258331532.1">
    <property type="nucleotide sequence ID" value="NZ_JAPTGG010000006.1"/>
</dbReference>
<dbReference type="GO" id="GO:0043565">
    <property type="term" value="F:sequence-specific DNA binding"/>
    <property type="evidence" value="ECO:0007669"/>
    <property type="project" value="InterPro"/>
</dbReference>
<dbReference type="SUPFAM" id="SSF46785">
    <property type="entry name" value="Winged helix' DNA-binding domain"/>
    <property type="match status" value="1"/>
</dbReference>
<keyword evidence="2" id="KW-0238">DNA-binding</keyword>
<dbReference type="Proteomes" id="UP001069090">
    <property type="component" value="Unassembled WGS sequence"/>
</dbReference>
<reference evidence="5 6" key="1">
    <citation type="submission" date="2022-12" db="EMBL/GenBank/DDBJ databases">
        <title>Dasania phycosphaerae sp. nov., isolated from particulate material of the south coast of Korea.</title>
        <authorList>
            <person name="Jiang Y."/>
        </authorList>
    </citation>
    <scope>NUCLEOTIDE SEQUENCE [LARGE SCALE GENOMIC DNA]</scope>
    <source>
        <strain evidence="5 6">GY-19</strain>
    </source>
</reference>
<dbReference type="SUPFAM" id="SSF54909">
    <property type="entry name" value="Dimeric alpha+beta barrel"/>
    <property type="match status" value="1"/>
</dbReference>
<dbReference type="InterPro" id="IPR019887">
    <property type="entry name" value="Tscrpt_reg_AsnC/Lrp_C"/>
</dbReference>